<organism evidence="8 9">
    <name type="scientific">Roseiflexus castenholzii (strain DSM 13941 / HLO8)</name>
    <dbReference type="NCBI Taxonomy" id="383372"/>
    <lineage>
        <taxon>Bacteria</taxon>
        <taxon>Bacillati</taxon>
        <taxon>Chloroflexota</taxon>
        <taxon>Chloroflexia</taxon>
        <taxon>Chloroflexales</taxon>
        <taxon>Roseiflexineae</taxon>
        <taxon>Roseiflexaceae</taxon>
        <taxon>Roseiflexus</taxon>
    </lineage>
</organism>
<accession>A7NHR2</accession>
<dbReference type="Pfam" id="PF00581">
    <property type="entry name" value="Rhodanese"/>
    <property type="match status" value="1"/>
</dbReference>
<dbReference type="InterPro" id="IPR001902">
    <property type="entry name" value="SLC26A/SulP_fam"/>
</dbReference>
<dbReference type="PROSITE" id="PS50801">
    <property type="entry name" value="STAS"/>
    <property type="match status" value="1"/>
</dbReference>
<feature type="transmembrane region" description="Helical" evidence="5">
    <location>
        <begin position="29"/>
        <end position="52"/>
    </location>
</feature>
<name>A7NHR2_ROSCS</name>
<dbReference type="EMBL" id="CP000804">
    <property type="protein sequence ID" value="ABU57009.1"/>
    <property type="molecule type" value="Genomic_DNA"/>
</dbReference>
<dbReference type="PANTHER" id="PTHR11814">
    <property type="entry name" value="SULFATE TRANSPORTER"/>
    <property type="match status" value="1"/>
</dbReference>
<dbReference type="InterPro" id="IPR036873">
    <property type="entry name" value="Rhodanese-like_dom_sf"/>
</dbReference>
<dbReference type="Proteomes" id="UP000000263">
    <property type="component" value="Chromosome"/>
</dbReference>
<dbReference type="eggNOG" id="COG0659">
    <property type="taxonomic scope" value="Bacteria"/>
</dbReference>
<dbReference type="InterPro" id="IPR002645">
    <property type="entry name" value="STAS_dom"/>
</dbReference>
<feature type="domain" description="Rhodanese" evidence="6">
    <location>
        <begin position="622"/>
        <end position="705"/>
    </location>
</feature>
<feature type="transmembrane region" description="Helical" evidence="5">
    <location>
        <begin position="58"/>
        <end position="75"/>
    </location>
</feature>
<dbReference type="Pfam" id="PF00916">
    <property type="entry name" value="Sulfate_transp"/>
    <property type="match status" value="1"/>
</dbReference>
<dbReference type="SMART" id="SM00450">
    <property type="entry name" value="RHOD"/>
    <property type="match status" value="1"/>
</dbReference>
<evidence type="ECO:0000259" key="6">
    <source>
        <dbReference type="PROSITE" id="PS50206"/>
    </source>
</evidence>
<dbReference type="InterPro" id="IPR036513">
    <property type="entry name" value="STAS_dom_sf"/>
</dbReference>
<gene>
    <name evidence="8" type="ordered locus">Rcas_0893</name>
</gene>
<dbReference type="AlphaFoldDB" id="A7NHR2"/>
<evidence type="ECO:0000256" key="2">
    <source>
        <dbReference type="ARBA" id="ARBA00022692"/>
    </source>
</evidence>
<keyword evidence="9" id="KW-1185">Reference proteome</keyword>
<evidence type="ECO:0000313" key="8">
    <source>
        <dbReference type="EMBL" id="ABU57009.1"/>
    </source>
</evidence>
<dbReference type="HOGENOM" id="CLU_003182_13_1_0"/>
<feature type="transmembrane region" description="Helical" evidence="5">
    <location>
        <begin position="185"/>
        <end position="203"/>
    </location>
</feature>
<protein>
    <submittedName>
        <fullName evidence="8">Sulphate transporter</fullName>
    </submittedName>
</protein>
<feature type="transmembrane region" description="Helical" evidence="5">
    <location>
        <begin position="334"/>
        <end position="355"/>
    </location>
</feature>
<dbReference type="eggNOG" id="COG0607">
    <property type="taxonomic scope" value="Bacteria"/>
</dbReference>
<feature type="domain" description="STAS" evidence="7">
    <location>
        <begin position="443"/>
        <end position="542"/>
    </location>
</feature>
<sequence>MLAALQKFPATIARPVEVMRGYSLETLRADLVAGVTVGLVLLPQALAFSLLAGLPPEMGLYSAIVASIIGALWGSSSHLHTGPTNTASLLTLSVILPLAAPGTPEFMALAGMLAVLAGALRLIFGLARLGLLVNFVSDSVAVGFTAGAGILIISNQIAPILRLDLPMGVGLIETFVLSAAQIQRTHLPSLLLGVATIALIATLQRLRRRLPTLLIALVVVSAIAWVLRLEESGVRTLGVLPQSLPPLAKLPLLDLNLIGALANGALAVAIIGLVEASAIARAIATHSQQRLDSNQEFIGQGLANICAGFFSGYPCSGSFNRSALSFQSGARTSLGNAFSGVFVLIAMFPLAPLIAHLPRPVLAGALAITAWSMVDHLAIRRIWRADRVDGTISLITLAATLFVPLQFAIISGVLMSLGAYLWRTSAPRVQSVLPDAAFRHWEYQPHLPVCPQLAVVDVLGDLYFGAVNHVEEQMNVLLTRNPTQRFLLLRMHSVQRCDVSGIKMLQTIVRQYRDRGGGVYFVRVRQPVRQMMDVTGFTQYVGADHFLDEDHAIDHLFHRVLDPAVCIYECEVRAFRECQNLPKRPLPPEAIPLLPERGAPLQVPMIEPRELWQQIRSPYPPRVIDVREPREYRQGHIPQAELLPLYELLTHSDNVRRDRPIVLACRSGRRSERAAAALMRRGFDRITILRGGMLAWEASDLLMAIGQENGG</sequence>
<dbReference type="CDD" id="cd07042">
    <property type="entry name" value="STAS_SulP_like_sulfate_transporter"/>
    <property type="match status" value="1"/>
</dbReference>
<dbReference type="CDD" id="cd00158">
    <property type="entry name" value="RHOD"/>
    <property type="match status" value="1"/>
</dbReference>
<dbReference type="GO" id="GO:0055085">
    <property type="term" value="P:transmembrane transport"/>
    <property type="evidence" value="ECO:0007669"/>
    <property type="project" value="InterPro"/>
</dbReference>
<feature type="transmembrane region" description="Helical" evidence="5">
    <location>
        <begin position="391"/>
        <end position="422"/>
    </location>
</feature>
<proteinExistence type="predicted"/>
<dbReference type="Gene3D" id="3.30.750.24">
    <property type="entry name" value="STAS domain"/>
    <property type="match status" value="1"/>
</dbReference>
<evidence type="ECO:0000256" key="1">
    <source>
        <dbReference type="ARBA" id="ARBA00004141"/>
    </source>
</evidence>
<feature type="transmembrane region" description="Helical" evidence="5">
    <location>
        <begin position="361"/>
        <end position="379"/>
    </location>
</feature>
<dbReference type="SUPFAM" id="SSF52091">
    <property type="entry name" value="SpoIIaa-like"/>
    <property type="match status" value="1"/>
</dbReference>
<dbReference type="SUPFAM" id="SSF52821">
    <property type="entry name" value="Rhodanese/Cell cycle control phosphatase"/>
    <property type="match status" value="1"/>
</dbReference>
<keyword evidence="4 5" id="KW-0472">Membrane</keyword>
<evidence type="ECO:0000256" key="4">
    <source>
        <dbReference type="ARBA" id="ARBA00023136"/>
    </source>
</evidence>
<dbReference type="GO" id="GO:0016020">
    <property type="term" value="C:membrane"/>
    <property type="evidence" value="ECO:0007669"/>
    <property type="project" value="UniProtKB-SubCell"/>
</dbReference>
<evidence type="ECO:0000259" key="7">
    <source>
        <dbReference type="PROSITE" id="PS50801"/>
    </source>
</evidence>
<keyword evidence="2 5" id="KW-0812">Transmembrane</keyword>
<feature type="transmembrane region" description="Helical" evidence="5">
    <location>
        <begin position="106"/>
        <end position="124"/>
    </location>
</feature>
<evidence type="ECO:0000256" key="5">
    <source>
        <dbReference type="SAM" id="Phobius"/>
    </source>
</evidence>
<dbReference type="KEGG" id="rca:Rcas_0893"/>
<keyword evidence="3 5" id="KW-1133">Transmembrane helix</keyword>
<evidence type="ECO:0000256" key="3">
    <source>
        <dbReference type="ARBA" id="ARBA00022989"/>
    </source>
</evidence>
<feature type="transmembrane region" description="Helical" evidence="5">
    <location>
        <begin position="210"/>
        <end position="227"/>
    </location>
</feature>
<evidence type="ECO:0000313" key="9">
    <source>
        <dbReference type="Proteomes" id="UP000000263"/>
    </source>
</evidence>
<dbReference type="InterPro" id="IPR001763">
    <property type="entry name" value="Rhodanese-like_dom"/>
</dbReference>
<reference evidence="8 9" key="1">
    <citation type="submission" date="2007-08" db="EMBL/GenBank/DDBJ databases">
        <title>Complete sequence of Roseiflexus castenholzii DSM 13941.</title>
        <authorList>
            <consortium name="US DOE Joint Genome Institute"/>
            <person name="Copeland A."/>
            <person name="Lucas S."/>
            <person name="Lapidus A."/>
            <person name="Barry K."/>
            <person name="Glavina del Rio T."/>
            <person name="Dalin E."/>
            <person name="Tice H."/>
            <person name="Pitluck S."/>
            <person name="Thompson L.S."/>
            <person name="Brettin T."/>
            <person name="Bruce D."/>
            <person name="Detter J.C."/>
            <person name="Han C."/>
            <person name="Tapia R."/>
            <person name="Schmutz J."/>
            <person name="Larimer F."/>
            <person name="Land M."/>
            <person name="Hauser L."/>
            <person name="Kyrpides N."/>
            <person name="Mikhailova N."/>
            <person name="Bryant D.A."/>
            <person name="Hanada S."/>
            <person name="Tsukatani Y."/>
            <person name="Richardson P."/>
        </authorList>
    </citation>
    <scope>NUCLEOTIDE SEQUENCE [LARGE SCALE GENOMIC DNA]</scope>
    <source>
        <strain evidence="9">DSM 13941 / HLO8</strain>
    </source>
</reference>
<dbReference type="InterPro" id="IPR011547">
    <property type="entry name" value="SLC26A/SulP_dom"/>
</dbReference>
<dbReference type="Pfam" id="PF01740">
    <property type="entry name" value="STAS"/>
    <property type="match status" value="1"/>
</dbReference>
<dbReference type="Gene3D" id="3.40.250.10">
    <property type="entry name" value="Rhodanese-like domain"/>
    <property type="match status" value="1"/>
</dbReference>
<feature type="transmembrane region" description="Helical" evidence="5">
    <location>
        <begin position="131"/>
        <end position="153"/>
    </location>
</feature>
<comment type="subcellular location">
    <subcellularLocation>
        <location evidence="1">Membrane</location>
        <topology evidence="1">Multi-pass membrane protein</topology>
    </subcellularLocation>
</comment>
<feature type="transmembrane region" description="Helical" evidence="5">
    <location>
        <begin position="257"/>
        <end position="280"/>
    </location>
</feature>
<dbReference type="PROSITE" id="PS50206">
    <property type="entry name" value="RHODANESE_3"/>
    <property type="match status" value="1"/>
</dbReference>
<dbReference type="OrthoDB" id="9771198at2"/>
<dbReference type="STRING" id="383372.Rcas_0893"/>